<dbReference type="InterPro" id="IPR023378">
    <property type="entry name" value="YheA/YmcA-like_dom_sf"/>
</dbReference>
<dbReference type="RefSeq" id="WP_044664105.1">
    <property type="nucleotide sequence ID" value="NZ_CDRZ01000032.1"/>
</dbReference>
<dbReference type="AlphaFoldDB" id="A0A0B7MHW8"/>
<evidence type="ECO:0000313" key="2">
    <source>
        <dbReference type="Proteomes" id="UP000046155"/>
    </source>
</evidence>
<accession>A0A0B7MHW8</accession>
<dbReference type="InterPro" id="IPR010368">
    <property type="entry name" value="Com_YlbF"/>
</dbReference>
<reference evidence="2" key="1">
    <citation type="submission" date="2015-01" db="EMBL/GenBank/DDBJ databases">
        <authorList>
            <person name="Manzoor Shahid"/>
            <person name="Zubair Saima"/>
        </authorList>
    </citation>
    <scope>NUCLEOTIDE SEQUENCE [LARGE SCALE GENOMIC DNA]</scope>
    <source>
        <strain evidence="2">Sp3</strain>
    </source>
</reference>
<protein>
    <submittedName>
        <fullName evidence="1">Uncharacterized protein</fullName>
    </submittedName>
</protein>
<keyword evidence="2" id="KW-1185">Reference proteome</keyword>
<dbReference type="Proteomes" id="UP000046155">
    <property type="component" value="Unassembled WGS sequence"/>
</dbReference>
<dbReference type="EMBL" id="CDRZ01000032">
    <property type="protein sequence ID" value="CEO87808.1"/>
    <property type="molecule type" value="Genomic_DNA"/>
</dbReference>
<dbReference type="Gene3D" id="1.20.1500.10">
    <property type="entry name" value="YheA/YmcA-like"/>
    <property type="match status" value="1"/>
</dbReference>
<dbReference type="Pfam" id="PF06133">
    <property type="entry name" value="Com_YlbF"/>
    <property type="match status" value="1"/>
</dbReference>
<name>A0A0B7MHW8_9FIRM</name>
<sequence length="123" mass="13774">MSVTEKAQELGSALRETEEATILRAAEMNLDNDPESLKLITEFQKSFQQIQNARNAGENINSEELEAFNELQEKVNVDKNIQAYFAAQQRFNQLLQQVNNIINQVLRGEACSPDCCDSCSGCS</sequence>
<dbReference type="OrthoDB" id="2112157at2"/>
<dbReference type="SUPFAM" id="SSF158622">
    <property type="entry name" value="YheA/YmcA-like"/>
    <property type="match status" value="1"/>
</dbReference>
<proteinExistence type="predicted"/>
<organism evidence="1 2">
    <name type="scientific">Syntrophaceticus schinkii</name>
    <dbReference type="NCBI Taxonomy" id="499207"/>
    <lineage>
        <taxon>Bacteria</taxon>
        <taxon>Bacillati</taxon>
        <taxon>Bacillota</taxon>
        <taxon>Clostridia</taxon>
        <taxon>Thermoanaerobacterales</taxon>
        <taxon>Thermoanaerobacterales Family III. Incertae Sedis</taxon>
        <taxon>Syntrophaceticus</taxon>
    </lineage>
</organism>
<gene>
    <name evidence="1" type="ORF">SSCH_1270002</name>
</gene>
<evidence type="ECO:0000313" key="1">
    <source>
        <dbReference type="EMBL" id="CEO87808.1"/>
    </source>
</evidence>